<dbReference type="GO" id="GO:0004674">
    <property type="term" value="F:protein serine/threonine kinase activity"/>
    <property type="evidence" value="ECO:0007669"/>
    <property type="project" value="UniProtKB-KW"/>
</dbReference>
<comment type="catalytic activity">
    <reaction evidence="12">
        <text>L-threonyl-[protein] + ATP = O-phospho-L-threonyl-[protein] + ADP + H(+)</text>
        <dbReference type="Rhea" id="RHEA:46608"/>
        <dbReference type="Rhea" id="RHEA-COMP:11060"/>
        <dbReference type="Rhea" id="RHEA-COMP:11605"/>
        <dbReference type="ChEBI" id="CHEBI:15378"/>
        <dbReference type="ChEBI" id="CHEBI:30013"/>
        <dbReference type="ChEBI" id="CHEBI:30616"/>
        <dbReference type="ChEBI" id="CHEBI:61977"/>
        <dbReference type="ChEBI" id="CHEBI:456216"/>
        <dbReference type="EC" id="2.7.11.1"/>
    </reaction>
</comment>
<proteinExistence type="predicted"/>
<dbReference type="FunFam" id="3.30.200.20:FF:000154">
    <property type="entry name" value="probable serine/threonine-protein kinase At4g35230"/>
    <property type="match status" value="1"/>
</dbReference>
<dbReference type="InterPro" id="IPR045845">
    <property type="entry name" value="BSK"/>
</dbReference>
<keyword evidence="10" id="KW-0472">Membrane</keyword>
<evidence type="ECO:0000256" key="4">
    <source>
        <dbReference type="ARBA" id="ARBA00022527"/>
    </source>
</evidence>
<dbReference type="EC" id="2.7.11.1" evidence="2"/>
<dbReference type="EMBL" id="JAGYWB010000009">
    <property type="protein sequence ID" value="KAI0510000.1"/>
    <property type="molecule type" value="Genomic_DNA"/>
</dbReference>
<evidence type="ECO:0000256" key="8">
    <source>
        <dbReference type="ARBA" id="ARBA00022777"/>
    </source>
</evidence>
<keyword evidence="9" id="KW-0067">ATP-binding</keyword>
<comment type="subcellular location">
    <subcellularLocation>
        <location evidence="1">Cell membrane</location>
        <topology evidence="1">Lipid-anchor</topology>
    </subcellularLocation>
</comment>
<comment type="catalytic activity">
    <reaction evidence="13">
        <text>L-seryl-[protein] + ATP = O-phospho-L-seryl-[protein] + ADP + H(+)</text>
        <dbReference type="Rhea" id="RHEA:17989"/>
        <dbReference type="Rhea" id="RHEA-COMP:9863"/>
        <dbReference type="Rhea" id="RHEA-COMP:11604"/>
        <dbReference type="ChEBI" id="CHEBI:15378"/>
        <dbReference type="ChEBI" id="CHEBI:29999"/>
        <dbReference type="ChEBI" id="CHEBI:30616"/>
        <dbReference type="ChEBI" id="CHEBI:83421"/>
        <dbReference type="ChEBI" id="CHEBI:456216"/>
        <dbReference type="EC" id="2.7.11.1"/>
    </reaction>
</comment>
<evidence type="ECO:0000256" key="10">
    <source>
        <dbReference type="ARBA" id="ARBA00023136"/>
    </source>
</evidence>
<evidence type="ECO:0000313" key="16">
    <source>
        <dbReference type="Proteomes" id="UP000829196"/>
    </source>
</evidence>
<dbReference type="InterPro" id="IPR011009">
    <property type="entry name" value="Kinase-like_dom_sf"/>
</dbReference>
<evidence type="ECO:0000256" key="13">
    <source>
        <dbReference type="ARBA" id="ARBA00048679"/>
    </source>
</evidence>
<reference evidence="15" key="1">
    <citation type="journal article" date="2022" name="Front. Genet.">
        <title>Chromosome-Scale Assembly of the Dendrobium nobile Genome Provides Insights Into the Molecular Mechanism of the Biosynthesis of the Medicinal Active Ingredient of Dendrobium.</title>
        <authorList>
            <person name="Xu Q."/>
            <person name="Niu S.-C."/>
            <person name="Li K.-L."/>
            <person name="Zheng P.-J."/>
            <person name="Zhang X.-J."/>
            <person name="Jia Y."/>
            <person name="Liu Y."/>
            <person name="Niu Y.-X."/>
            <person name="Yu L.-H."/>
            <person name="Chen D.-F."/>
            <person name="Zhang G.-Q."/>
        </authorList>
    </citation>
    <scope>NUCLEOTIDE SEQUENCE</scope>
    <source>
        <tissue evidence="15">Leaf</tissue>
    </source>
</reference>
<gene>
    <name evidence="15" type="ORF">KFK09_010600</name>
</gene>
<keyword evidence="7" id="KW-0547">Nucleotide-binding</keyword>
<evidence type="ECO:0000256" key="11">
    <source>
        <dbReference type="ARBA" id="ARBA00023288"/>
    </source>
</evidence>
<evidence type="ECO:0000256" key="3">
    <source>
        <dbReference type="ARBA" id="ARBA00022475"/>
    </source>
</evidence>
<evidence type="ECO:0000256" key="9">
    <source>
        <dbReference type="ARBA" id="ARBA00022840"/>
    </source>
</evidence>
<keyword evidence="8" id="KW-0418">Kinase</keyword>
<comment type="caution">
    <text evidence="15">The sequence shown here is derived from an EMBL/GenBank/DDBJ whole genome shotgun (WGS) entry which is preliminary data.</text>
</comment>
<organism evidence="15 16">
    <name type="scientific">Dendrobium nobile</name>
    <name type="common">Orchid</name>
    <dbReference type="NCBI Taxonomy" id="94219"/>
    <lineage>
        <taxon>Eukaryota</taxon>
        <taxon>Viridiplantae</taxon>
        <taxon>Streptophyta</taxon>
        <taxon>Embryophyta</taxon>
        <taxon>Tracheophyta</taxon>
        <taxon>Spermatophyta</taxon>
        <taxon>Magnoliopsida</taxon>
        <taxon>Liliopsida</taxon>
        <taxon>Asparagales</taxon>
        <taxon>Orchidaceae</taxon>
        <taxon>Epidendroideae</taxon>
        <taxon>Malaxideae</taxon>
        <taxon>Dendrobiinae</taxon>
        <taxon>Dendrobium</taxon>
    </lineage>
</organism>
<protein>
    <recommendedName>
        <fullName evidence="2">non-specific serine/threonine protein kinase</fullName>
        <ecNumber evidence="2">2.7.11.1</ecNumber>
    </recommendedName>
</protein>
<dbReference type="PANTHER" id="PTHR45863:SF47">
    <property type="entry name" value="SERINE_THREONINE-PROTEIN KINASE BSK3"/>
    <property type="match status" value="1"/>
</dbReference>
<dbReference type="Pfam" id="PF07714">
    <property type="entry name" value="PK_Tyr_Ser-Thr"/>
    <property type="match status" value="1"/>
</dbReference>
<dbReference type="Gene3D" id="3.30.200.20">
    <property type="entry name" value="Phosphorylase Kinase, domain 1"/>
    <property type="match status" value="1"/>
</dbReference>
<accession>A0A8T3BCJ3</accession>
<evidence type="ECO:0000256" key="2">
    <source>
        <dbReference type="ARBA" id="ARBA00012513"/>
    </source>
</evidence>
<dbReference type="OrthoDB" id="774378at2759"/>
<name>A0A8T3BCJ3_DENNO</name>
<dbReference type="PANTHER" id="PTHR45863">
    <property type="entry name" value="SERINE/THREONINE-PROTEIN KINASE BSK5"/>
    <property type="match status" value="1"/>
</dbReference>
<dbReference type="SUPFAM" id="SSF56112">
    <property type="entry name" value="Protein kinase-like (PK-like)"/>
    <property type="match status" value="1"/>
</dbReference>
<dbReference type="GO" id="GO:0009742">
    <property type="term" value="P:brassinosteroid mediated signaling pathway"/>
    <property type="evidence" value="ECO:0007669"/>
    <property type="project" value="InterPro"/>
</dbReference>
<keyword evidence="3" id="KW-1003">Cell membrane</keyword>
<keyword evidence="5" id="KW-0808">Transferase</keyword>
<evidence type="ECO:0000313" key="15">
    <source>
        <dbReference type="EMBL" id="KAI0510000.1"/>
    </source>
</evidence>
<dbReference type="Proteomes" id="UP000829196">
    <property type="component" value="Unassembled WGS sequence"/>
</dbReference>
<evidence type="ECO:0000256" key="5">
    <source>
        <dbReference type="ARBA" id="ARBA00022679"/>
    </source>
</evidence>
<evidence type="ECO:0000259" key="14">
    <source>
        <dbReference type="Pfam" id="PF07714"/>
    </source>
</evidence>
<keyword evidence="6" id="KW-0519">Myristate</keyword>
<feature type="domain" description="Serine-threonine/tyrosine-protein kinase catalytic" evidence="14">
    <location>
        <begin position="73"/>
        <end position="156"/>
    </location>
</feature>
<evidence type="ECO:0000256" key="12">
    <source>
        <dbReference type="ARBA" id="ARBA00047899"/>
    </source>
</evidence>
<evidence type="ECO:0000256" key="6">
    <source>
        <dbReference type="ARBA" id="ARBA00022707"/>
    </source>
</evidence>
<keyword evidence="4" id="KW-0723">Serine/threonine-protein kinase</keyword>
<keyword evidence="16" id="KW-1185">Reference proteome</keyword>
<keyword evidence="11" id="KW-0449">Lipoprotein</keyword>
<sequence>MGSRSSKLLACCWSSKKKKTSILEASDVEGEDKLDGYQLQPFQEFSFEQLRVATSGFAAENIVSEHGEKAPNVVYRGKLDARRKIAVKRFNRSAWPDPRQFLEEARAVGQLRNHRLVNLLGCCCEGEERLLVAEYMANETLAKHLFHSIKKNDVFKEGLTVDRKGNKEPERQNKCRNYDAKEKTTNLLCTKKKYLCMTVARCSRCSKKEVGVADISMLEDMAIDTQVVILYLCPFPNKEVPEEREDPEIAMKRGWRIEIARHERVIASIKGETPKGAAGALTWGLIGKRSAVGGGDLGHTWYAPRDAISSLTSMRQYHRECWHRHGPLLSLKKGEDVGAARLLFFGMGSRSSKLLRVLEFEEEEDVDSGSFDRRWSARVRAVFWFVHVVCDIVFCDAEGKISSMVINCSRSRSSHLSSSGWRRRGLQAENMFLKWGKAPKWCIGESWMLGGVAVKRFNRSAWP</sequence>
<dbReference type="InterPro" id="IPR001245">
    <property type="entry name" value="Ser-Thr/Tyr_kinase_cat_dom"/>
</dbReference>
<dbReference type="SMR" id="A0A8T3BCJ3"/>
<dbReference type="AlphaFoldDB" id="A0A8T3BCJ3"/>
<dbReference type="GO" id="GO:0005886">
    <property type="term" value="C:plasma membrane"/>
    <property type="evidence" value="ECO:0007669"/>
    <property type="project" value="UniProtKB-SubCell"/>
</dbReference>
<evidence type="ECO:0000256" key="1">
    <source>
        <dbReference type="ARBA" id="ARBA00004193"/>
    </source>
</evidence>
<dbReference type="GO" id="GO:0005524">
    <property type="term" value="F:ATP binding"/>
    <property type="evidence" value="ECO:0007669"/>
    <property type="project" value="UniProtKB-KW"/>
</dbReference>
<evidence type="ECO:0000256" key="7">
    <source>
        <dbReference type="ARBA" id="ARBA00022741"/>
    </source>
</evidence>